<dbReference type="SUPFAM" id="SSF49447">
    <property type="entry name" value="Second domain of Mu2 adaptin subunit (ap50) of ap2 adaptor"/>
    <property type="match status" value="1"/>
</dbReference>
<dbReference type="Pfam" id="PF00928">
    <property type="entry name" value="Adap_comp_sub"/>
    <property type="match status" value="1"/>
</dbReference>
<reference evidence="2" key="1">
    <citation type="submission" date="2021-06" db="EMBL/GenBank/DDBJ databases">
        <authorList>
            <person name="Kallberg Y."/>
            <person name="Tangrot J."/>
            <person name="Rosling A."/>
        </authorList>
    </citation>
    <scope>NUCLEOTIDE SEQUENCE</scope>
    <source>
        <strain evidence="2">MT106</strain>
    </source>
</reference>
<dbReference type="EMBL" id="CAJVPL010000427">
    <property type="protein sequence ID" value="CAG8495704.1"/>
    <property type="molecule type" value="Genomic_DNA"/>
</dbReference>
<dbReference type="PANTHER" id="PTHR10529">
    <property type="entry name" value="AP COMPLEX SUBUNIT MU"/>
    <property type="match status" value="1"/>
</dbReference>
<dbReference type="PROSITE" id="PS51072">
    <property type="entry name" value="MHD"/>
    <property type="match status" value="1"/>
</dbReference>
<sequence>IPRFQGQGEFTLQGEAELSSMTVKKAWSRPPISMEFQVLMFTSSGLLVRFLKVFEKSNYQSVKWVRYMTKAGSYQIRVCFIFL</sequence>
<feature type="non-terminal residue" evidence="2">
    <location>
        <position position="1"/>
    </location>
</feature>
<dbReference type="Gene3D" id="2.60.40.1170">
    <property type="entry name" value="Mu homology domain, subdomain B"/>
    <property type="match status" value="1"/>
</dbReference>
<dbReference type="InterPro" id="IPR050431">
    <property type="entry name" value="Adaptor_comp_med_subunit"/>
</dbReference>
<dbReference type="Proteomes" id="UP000789831">
    <property type="component" value="Unassembled WGS sequence"/>
</dbReference>
<comment type="caution">
    <text evidence="2">The sequence shown here is derived from an EMBL/GenBank/DDBJ whole genome shotgun (WGS) entry which is preliminary data.</text>
</comment>
<gene>
    <name evidence="2" type="ORF">AGERDE_LOCUS3985</name>
</gene>
<name>A0A9N8ZH85_9GLOM</name>
<dbReference type="AlphaFoldDB" id="A0A9N8ZH85"/>
<dbReference type="OrthoDB" id="10259133at2759"/>
<evidence type="ECO:0000313" key="3">
    <source>
        <dbReference type="Proteomes" id="UP000789831"/>
    </source>
</evidence>
<dbReference type="InterPro" id="IPR036168">
    <property type="entry name" value="AP2_Mu_C_sf"/>
</dbReference>
<accession>A0A9N8ZH85</accession>
<evidence type="ECO:0000313" key="2">
    <source>
        <dbReference type="EMBL" id="CAG8495704.1"/>
    </source>
</evidence>
<feature type="domain" description="MHD" evidence="1">
    <location>
        <begin position="1"/>
        <end position="77"/>
    </location>
</feature>
<dbReference type="InterPro" id="IPR028565">
    <property type="entry name" value="MHD"/>
</dbReference>
<proteinExistence type="predicted"/>
<protein>
    <submittedName>
        <fullName evidence="2">7289_t:CDS:1</fullName>
    </submittedName>
</protein>
<organism evidence="2 3">
    <name type="scientific">Ambispora gerdemannii</name>
    <dbReference type="NCBI Taxonomy" id="144530"/>
    <lineage>
        <taxon>Eukaryota</taxon>
        <taxon>Fungi</taxon>
        <taxon>Fungi incertae sedis</taxon>
        <taxon>Mucoromycota</taxon>
        <taxon>Glomeromycotina</taxon>
        <taxon>Glomeromycetes</taxon>
        <taxon>Archaeosporales</taxon>
        <taxon>Ambisporaceae</taxon>
        <taxon>Ambispora</taxon>
    </lineage>
</organism>
<keyword evidence="3" id="KW-1185">Reference proteome</keyword>
<evidence type="ECO:0000259" key="1">
    <source>
        <dbReference type="PROSITE" id="PS51072"/>
    </source>
</evidence>